<reference evidence="2" key="1">
    <citation type="submission" date="2022-11" db="UniProtKB">
        <authorList>
            <consortium name="WormBaseParasite"/>
        </authorList>
    </citation>
    <scope>IDENTIFICATION</scope>
</reference>
<evidence type="ECO:0000313" key="2">
    <source>
        <dbReference type="WBParaSite" id="ES5_v2.g25776.t1"/>
    </source>
</evidence>
<name>A0AC34G807_9BILA</name>
<proteinExistence type="predicted"/>
<protein>
    <submittedName>
        <fullName evidence="2">BTB domain-containing protein</fullName>
    </submittedName>
</protein>
<organism evidence="1 2">
    <name type="scientific">Panagrolaimus sp. ES5</name>
    <dbReference type="NCBI Taxonomy" id="591445"/>
    <lineage>
        <taxon>Eukaryota</taxon>
        <taxon>Metazoa</taxon>
        <taxon>Ecdysozoa</taxon>
        <taxon>Nematoda</taxon>
        <taxon>Chromadorea</taxon>
        <taxon>Rhabditida</taxon>
        <taxon>Tylenchina</taxon>
        <taxon>Panagrolaimomorpha</taxon>
        <taxon>Panagrolaimoidea</taxon>
        <taxon>Panagrolaimidae</taxon>
        <taxon>Panagrolaimus</taxon>
    </lineage>
</organism>
<dbReference type="WBParaSite" id="ES5_v2.g25776.t1">
    <property type="protein sequence ID" value="ES5_v2.g25776.t1"/>
    <property type="gene ID" value="ES5_v2.g25776"/>
</dbReference>
<dbReference type="Proteomes" id="UP000887579">
    <property type="component" value="Unplaced"/>
</dbReference>
<evidence type="ECO:0000313" key="1">
    <source>
        <dbReference type="Proteomes" id="UP000887579"/>
    </source>
</evidence>
<sequence length="276" mass="31133">MGNTRVAYCLCTYLDISLRLFPKGDCNDRRGKTKISLYLKVGKEKKVEADWTLSIKTAKWSQKNNHIFNKEEGAGNICCTTNELFDANNKFIVDQKLTVKVEGILKVENAASKTEMELIKSKLVTTKNFKDLWNIGFQDVSIVADEKEIKAHKIVLQYHSPVFAEMLNDENLKKITISNVSYGTVDRGIKLLYDPNLVPDFTINEAILLLDFAVKYVVAELKDMLENYLGELLSASNASKILSCAVAAKAIKLQKTCLDYFVERLSKKGVQCNSRN</sequence>
<accession>A0AC34G807</accession>